<evidence type="ECO:0000256" key="1">
    <source>
        <dbReference type="SAM" id="MobiDB-lite"/>
    </source>
</evidence>
<dbReference type="Proteomes" id="UP000095280">
    <property type="component" value="Unplaced"/>
</dbReference>
<keyword evidence="2" id="KW-1185">Reference proteome</keyword>
<accession>A0A1I8GAL9</accession>
<sequence>IYTQLGDSTQLDSSNHEVATRSRTFAVRSPGRRHAQPGGEGHGRTRAGGDSVQPGRVQRVGGADSEAEEEDLPCSYRRHLAGIDNSADL</sequence>
<name>A0A1I8GAL9_9PLAT</name>
<organism evidence="2 3">
    <name type="scientific">Macrostomum lignano</name>
    <dbReference type="NCBI Taxonomy" id="282301"/>
    <lineage>
        <taxon>Eukaryota</taxon>
        <taxon>Metazoa</taxon>
        <taxon>Spiralia</taxon>
        <taxon>Lophotrochozoa</taxon>
        <taxon>Platyhelminthes</taxon>
        <taxon>Rhabditophora</taxon>
        <taxon>Macrostomorpha</taxon>
        <taxon>Macrostomida</taxon>
        <taxon>Macrostomidae</taxon>
        <taxon>Macrostomum</taxon>
    </lineage>
</organism>
<feature type="region of interest" description="Disordered" evidence="1">
    <location>
        <begin position="1"/>
        <end position="89"/>
    </location>
</feature>
<feature type="compositionally biased region" description="Polar residues" evidence="1">
    <location>
        <begin position="1"/>
        <end position="13"/>
    </location>
</feature>
<evidence type="ECO:0000313" key="2">
    <source>
        <dbReference type="Proteomes" id="UP000095280"/>
    </source>
</evidence>
<proteinExistence type="predicted"/>
<protein>
    <submittedName>
        <fullName evidence="3">Pecanex-like protein</fullName>
    </submittedName>
</protein>
<reference evidence="3" key="1">
    <citation type="submission" date="2016-11" db="UniProtKB">
        <authorList>
            <consortium name="WormBaseParasite"/>
        </authorList>
    </citation>
    <scope>IDENTIFICATION</scope>
</reference>
<dbReference type="AlphaFoldDB" id="A0A1I8GAL9"/>
<dbReference type="WBParaSite" id="maker-uti_cns_0001234-snap-gene-0.23-mRNA-1">
    <property type="protein sequence ID" value="maker-uti_cns_0001234-snap-gene-0.23-mRNA-1"/>
    <property type="gene ID" value="maker-uti_cns_0001234-snap-gene-0.23"/>
</dbReference>
<evidence type="ECO:0000313" key="3">
    <source>
        <dbReference type="WBParaSite" id="maker-uti_cns_0001234-snap-gene-0.23-mRNA-1"/>
    </source>
</evidence>